<comment type="similarity">
    <text evidence="1 4">Belongs to the 4-oxalocrotonate tautomerase family.</text>
</comment>
<evidence type="ECO:0000256" key="3">
    <source>
        <dbReference type="PIRSR" id="PIRSR618191-1"/>
    </source>
</evidence>
<evidence type="ECO:0000256" key="2">
    <source>
        <dbReference type="ARBA" id="ARBA00023235"/>
    </source>
</evidence>
<gene>
    <name evidence="6" type="ORF">AVENLUH5627_00736</name>
</gene>
<comment type="caution">
    <text evidence="6">The sequence shown here is derived from an EMBL/GenBank/DDBJ whole genome shotgun (WGS) entry which is preliminary data.</text>
</comment>
<dbReference type="AlphaFoldDB" id="A0A150I253"/>
<dbReference type="SUPFAM" id="SSF55331">
    <property type="entry name" value="Tautomerase/MIF"/>
    <property type="match status" value="1"/>
</dbReference>
<dbReference type="PANTHER" id="PTHR35530:SF1">
    <property type="entry name" value="2-HYDROXYMUCONATE TAUTOMERASE"/>
    <property type="match status" value="1"/>
</dbReference>
<dbReference type="PATRIC" id="fig|52133.18.peg.766"/>
<dbReference type="InterPro" id="IPR018191">
    <property type="entry name" value="4-OT"/>
</dbReference>
<dbReference type="RefSeq" id="WP_061518205.1">
    <property type="nucleotide sequence ID" value="NZ_JRUE01000068.1"/>
</dbReference>
<feature type="active site" description="Proton acceptor; via imino nitrogen" evidence="3">
    <location>
        <position position="2"/>
    </location>
</feature>
<protein>
    <recommendedName>
        <fullName evidence="4">Tautomerase</fullName>
        <ecNumber evidence="4">5.3.2.-</ecNumber>
    </recommendedName>
</protein>
<accession>A0A150I253</accession>
<name>A0A150I253_9GAMM</name>
<organism evidence="6 7">
    <name type="scientific">Acinetobacter venetianus</name>
    <dbReference type="NCBI Taxonomy" id="52133"/>
    <lineage>
        <taxon>Bacteria</taxon>
        <taxon>Pseudomonadati</taxon>
        <taxon>Pseudomonadota</taxon>
        <taxon>Gammaproteobacteria</taxon>
        <taxon>Moraxellales</taxon>
        <taxon>Moraxellaceae</taxon>
        <taxon>Acinetobacter</taxon>
    </lineage>
</organism>
<keyword evidence="2 4" id="KW-0413">Isomerase</keyword>
<dbReference type="InterPro" id="IPR004370">
    <property type="entry name" value="4-OT-like_dom"/>
</dbReference>
<evidence type="ECO:0000256" key="4">
    <source>
        <dbReference type="RuleBase" id="RU362032"/>
    </source>
</evidence>
<dbReference type="GO" id="GO:0016853">
    <property type="term" value="F:isomerase activity"/>
    <property type="evidence" value="ECO:0007669"/>
    <property type="project" value="UniProtKB-UniRule"/>
</dbReference>
<evidence type="ECO:0000313" key="6">
    <source>
        <dbReference type="EMBL" id="KXZ73341.1"/>
    </source>
</evidence>
<evidence type="ECO:0000256" key="1">
    <source>
        <dbReference type="ARBA" id="ARBA00006723"/>
    </source>
</evidence>
<dbReference type="Proteomes" id="UP000075680">
    <property type="component" value="Unassembled WGS sequence"/>
</dbReference>
<sequence>MPYILIQITKENVSQQQKQQLIQEATELVVRVLDKDPATTFVVIDEIDTDNWGVAGESVTALRQKQAKSIVHQVE</sequence>
<dbReference type="EMBL" id="JRUE01000068">
    <property type="protein sequence ID" value="KXZ73341.1"/>
    <property type="molecule type" value="Genomic_DNA"/>
</dbReference>
<proteinExistence type="inferred from homology"/>
<dbReference type="InterPro" id="IPR014347">
    <property type="entry name" value="Tautomerase/MIF_sf"/>
</dbReference>
<dbReference type="PANTHER" id="PTHR35530">
    <property type="entry name" value="TAUTOMERASE-RELATED"/>
    <property type="match status" value="1"/>
</dbReference>
<reference evidence="6 7" key="1">
    <citation type="journal article" date="2016" name="Sci. Rep.">
        <title>Genomic and phenotypic characterization of the species Acinetobacter venetianus.</title>
        <authorList>
            <person name="Fondi M."/>
            <person name="Maida I."/>
            <person name="Perrin E."/>
            <person name="Orlandini V."/>
            <person name="La Torre L."/>
            <person name="Bosi E."/>
            <person name="Negroni A."/>
            <person name="Zanaroli G."/>
            <person name="Fava F."/>
            <person name="Decorosi F."/>
            <person name="Giovannetti L."/>
            <person name="Viti C."/>
            <person name="Vaneechoutte M."/>
            <person name="Dijkshoorn L."/>
            <person name="Fani R."/>
        </authorList>
    </citation>
    <scope>NUCLEOTIDE SEQUENCE [LARGE SCALE GENOMIC DNA]</scope>
    <source>
        <strain evidence="6 7">LUH5627</strain>
    </source>
</reference>
<dbReference type="NCBIfam" id="TIGR00013">
    <property type="entry name" value="taut"/>
    <property type="match status" value="1"/>
</dbReference>
<feature type="domain" description="4-oxalocrotonate tautomerase-like" evidence="5">
    <location>
        <begin position="2"/>
        <end position="61"/>
    </location>
</feature>
<evidence type="ECO:0000313" key="7">
    <source>
        <dbReference type="Proteomes" id="UP000075680"/>
    </source>
</evidence>
<dbReference type="Gene3D" id="3.30.429.10">
    <property type="entry name" value="Macrophage Migration Inhibitory Factor"/>
    <property type="match status" value="1"/>
</dbReference>
<evidence type="ECO:0000259" key="5">
    <source>
        <dbReference type="Pfam" id="PF01361"/>
    </source>
</evidence>
<dbReference type="EC" id="5.3.2.-" evidence="4"/>
<dbReference type="Pfam" id="PF01361">
    <property type="entry name" value="Tautomerase"/>
    <property type="match status" value="1"/>
</dbReference>